<dbReference type="PANTHER" id="PTHR46847:SF1">
    <property type="entry name" value="D-ALLOSE-BINDING PERIPLASMIC PROTEIN-RELATED"/>
    <property type="match status" value="1"/>
</dbReference>
<proteinExistence type="inferred from homology"/>
<dbReference type="RefSeq" id="WP_386731229.1">
    <property type="nucleotide sequence ID" value="NZ_JBHSTP010000002.1"/>
</dbReference>
<feature type="domain" description="Periplasmic binding protein" evidence="5">
    <location>
        <begin position="40"/>
        <end position="258"/>
    </location>
</feature>
<comment type="similarity">
    <text evidence="2">Belongs to the bacterial solute-binding protein 2 family.</text>
</comment>
<evidence type="ECO:0000313" key="6">
    <source>
        <dbReference type="EMBL" id="MFC6356591.1"/>
    </source>
</evidence>
<name>A0ABW1VF64_9MICO</name>
<evidence type="ECO:0000256" key="2">
    <source>
        <dbReference type="ARBA" id="ARBA00007639"/>
    </source>
</evidence>
<dbReference type="InterPro" id="IPR028082">
    <property type="entry name" value="Peripla_BP_I"/>
</dbReference>
<dbReference type="InterPro" id="IPR025997">
    <property type="entry name" value="SBP_2_dom"/>
</dbReference>
<keyword evidence="3 4" id="KW-0732">Signal</keyword>
<reference evidence="7" key="1">
    <citation type="journal article" date="2019" name="Int. J. Syst. Evol. Microbiol.">
        <title>The Global Catalogue of Microorganisms (GCM) 10K type strain sequencing project: providing services to taxonomists for standard genome sequencing and annotation.</title>
        <authorList>
            <consortium name="The Broad Institute Genomics Platform"/>
            <consortium name="The Broad Institute Genome Sequencing Center for Infectious Disease"/>
            <person name="Wu L."/>
            <person name="Ma J."/>
        </authorList>
    </citation>
    <scope>NUCLEOTIDE SEQUENCE [LARGE SCALE GENOMIC DNA]</scope>
    <source>
        <strain evidence="7">CCUG 43304</strain>
    </source>
</reference>
<evidence type="ECO:0000256" key="3">
    <source>
        <dbReference type="ARBA" id="ARBA00022729"/>
    </source>
</evidence>
<dbReference type="Proteomes" id="UP001596306">
    <property type="component" value="Unassembled WGS sequence"/>
</dbReference>
<evidence type="ECO:0000313" key="7">
    <source>
        <dbReference type="Proteomes" id="UP001596306"/>
    </source>
</evidence>
<keyword evidence="7" id="KW-1185">Reference proteome</keyword>
<accession>A0ABW1VF64</accession>
<comment type="caution">
    <text evidence="6">The sequence shown here is derived from an EMBL/GenBank/DDBJ whole genome shotgun (WGS) entry which is preliminary data.</text>
</comment>
<comment type="subcellular location">
    <subcellularLocation>
        <location evidence="1">Cell envelope</location>
    </subcellularLocation>
</comment>
<organism evidence="6 7">
    <name type="scientific">Luethyella okanaganae</name>
    <dbReference type="NCBI Taxonomy" id="69372"/>
    <lineage>
        <taxon>Bacteria</taxon>
        <taxon>Bacillati</taxon>
        <taxon>Actinomycetota</taxon>
        <taxon>Actinomycetes</taxon>
        <taxon>Micrococcales</taxon>
        <taxon>Microbacteriaceae</taxon>
        <taxon>Luethyella</taxon>
    </lineage>
</organism>
<feature type="chain" id="PRO_5045535823" evidence="4">
    <location>
        <begin position="31"/>
        <end position="348"/>
    </location>
</feature>
<dbReference type="Gene3D" id="3.40.50.2300">
    <property type="match status" value="2"/>
</dbReference>
<dbReference type="EMBL" id="JBHSTP010000002">
    <property type="protein sequence ID" value="MFC6356591.1"/>
    <property type="molecule type" value="Genomic_DNA"/>
</dbReference>
<feature type="signal peptide" evidence="4">
    <location>
        <begin position="1"/>
        <end position="30"/>
    </location>
</feature>
<sequence>MKKSGLTTLAALSMAAALILSGCSSTSGSAKVSAKDPIIVGLSNSNVDSVWRPQMLKDFEAEAQKLEAAGKIDKYIIQNADGTAPTQSQQIQTMVNQGANLILIDAASATALNGVVDRAIDQGVTVVSFDNAITSKKSINMYQDEQKISADTAKKLAELIGGKGTVVMMNGTAGAPLSDAREKLAEGIFSQFPDIKVIKEYADWNGATAKQKMATVLANTPDVAAVWTQGSMAPSIASAFTDEGVPIPPIVGDGLGGFLKTWAAERDARGYETVGIVVSPAIVLDALWAGVKIREGWKMIDREPILSHDLITNDTLGSYLELNTPDGSHVDVPIVAEDKLYTEYMTEK</sequence>
<dbReference type="SUPFAM" id="SSF53822">
    <property type="entry name" value="Periplasmic binding protein-like I"/>
    <property type="match status" value="1"/>
</dbReference>
<dbReference type="Pfam" id="PF13407">
    <property type="entry name" value="Peripla_BP_4"/>
    <property type="match status" value="1"/>
</dbReference>
<protein>
    <submittedName>
        <fullName evidence="6">Substrate-binding domain-containing protein</fullName>
    </submittedName>
</protein>
<gene>
    <name evidence="6" type="ORF">ACFQB0_10780</name>
</gene>
<evidence type="ECO:0000256" key="1">
    <source>
        <dbReference type="ARBA" id="ARBA00004196"/>
    </source>
</evidence>
<evidence type="ECO:0000259" key="5">
    <source>
        <dbReference type="Pfam" id="PF13407"/>
    </source>
</evidence>
<dbReference type="PROSITE" id="PS51257">
    <property type="entry name" value="PROKAR_LIPOPROTEIN"/>
    <property type="match status" value="1"/>
</dbReference>
<evidence type="ECO:0000256" key="4">
    <source>
        <dbReference type="SAM" id="SignalP"/>
    </source>
</evidence>
<dbReference type="PANTHER" id="PTHR46847">
    <property type="entry name" value="D-ALLOSE-BINDING PERIPLASMIC PROTEIN-RELATED"/>
    <property type="match status" value="1"/>
</dbReference>